<protein>
    <submittedName>
        <fullName evidence="9">ABC transporter permease</fullName>
    </submittedName>
</protein>
<evidence type="ECO:0000256" key="6">
    <source>
        <dbReference type="ARBA" id="ARBA00023136"/>
    </source>
</evidence>
<keyword evidence="2 7" id="KW-0813">Transport</keyword>
<dbReference type="InterPro" id="IPR045621">
    <property type="entry name" value="BPD_transp_1_N"/>
</dbReference>
<feature type="domain" description="ABC transmembrane type-1" evidence="8">
    <location>
        <begin position="94"/>
        <end position="299"/>
    </location>
</feature>
<proteinExistence type="inferred from homology"/>
<evidence type="ECO:0000256" key="4">
    <source>
        <dbReference type="ARBA" id="ARBA00022692"/>
    </source>
</evidence>
<dbReference type="Pfam" id="PF19300">
    <property type="entry name" value="BPD_transp_1_N"/>
    <property type="match status" value="1"/>
</dbReference>
<feature type="transmembrane region" description="Helical" evidence="7">
    <location>
        <begin position="234"/>
        <end position="260"/>
    </location>
</feature>
<sequence>MKYLAKKLAGFVMTMLVVSFLVFAAFAVIPGDPATAMLGTQATPEKLAALREQMGLNEPLLVRFGSWAVNFIQGDFGTSYKYQMSVRSMIAEKIPVTLTLTAMSFLIMVAVSIPVGLFCAHHAGGKVDRIVLIVDQVIMAIPPFFSGILITLLFGLVLHLFTPGGYVSYTTSVTGFLGYLIFPSVAIALPKAAMAIKLLRTSVLSEMKLDYVRTAYSRGNNTKGVLYQHVLRNAIIPVITFLGMALADMVAGSIVIEQVFNIPGLGRILLTSISNRDYPVVQAIIVFIAFIVIFTNFLVDLLYQKMDPRITLD</sequence>
<dbReference type="SUPFAM" id="SSF161098">
    <property type="entry name" value="MetI-like"/>
    <property type="match status" value="1"/>
</dbReference>
<keyword evidence="5 7" id="KW-1133">Transmembrane helix</keyword>
<dbReference type="Pfam" id="PF00528">
    <property type="entry name" value="BPD_transp_1"/>
    <property type="match status" value="1"/>
</dbReference>
<dbReference type="GO" id="GO:0005886">
    <property type="term" value="C:plasma membrane"/>
    <property type="evidence" value="ECO:0007669"/>
    <property type="project" value="UniProtKB-SubCell"/>
</dbReference>
<evidence type="ECO:0000256" key="3">
    <source>
        <dbReference type="ARBA" id="ARBA00022475"/>
    </source>
</evidence>
<feature type="transmembrane region" description="Helical" evidence="7">
    <location>
        <begin position="7"/>
        <end position="29"/>
    </location>
</feature>
<keyword evidence="4 7" id="KW-0812">Transmembrane</keyword>
<keyword evidence="6 7" id="KW-0472">Membrane</keyword>
<evidence type="ECO:0000259" key="8">
    <source>
        <dbReference type="PROSITE" id="PS50928"/>
    </source>
</evidence>
<keyword evidence="3" id="KW-1003">Cell membrane</keyword>
<dbReference type="PANTHER" id="PTHR43163">
    <property type="entry name" value="DIPEPTIDE TRANSPORT SYSTEM PERMEASE PROTEIN DPPB-RELATED"/>
    <property type="match status" value="1"/>
</dbReference>
<comment type="caution">
    <text evidence="9">The sequence shown here is derived from an EMBL/GenBank/DDBJ whole genome shotgun (WGS) entry which is preliminary data.</text>
</comment>
<dbReference type="Proteomes" id="UP001199355">
    <property type="component" value="Unassembled WGS sequence"/>
</dbReference>
<feature type="transmembrane region" description="Helical" evidence="7">
    <location>
        <begin position="130"/>
        <end position="156"/>
    </location>
</feature>
<dbReference type="Gene3D" id="1.10.3720.10">
    <property type="entry name" value="MetI-like"/>
    <property type="match status" value="1"/>
</dbReference>
<dbReference type="AlphaFoldDB" id="A0AAE3DM08"/>
<evidence type="ECO:0000256" key="1">
    <source>
        <dbReference type="ARBA" id="ARBA00004651"/>
    </source>
</evidence>
<comment type="subcellular location">
    <subcellularLocation>
        <location evidence="1 7">Cell membrane</location>
        <topology evidence="1 7">Multi-pass membrane protein</topology>
    </subcellularLocation>
</comment>
<dbReference type="InterPro" id="IPR000515">
    <property type="entry name" value="MetI-like"/>
</dbReference>
<keyword evidence="10" id="KW-1185">Reference proteome</keyword>
<dbReference type="InterPro" id="IPR035906">
    <property type="entry name" value="MetI-like_sf"/>
</dbReference>
<feature type="transmembrane region" description="Helical" evidence="7">
    <location>
        <begin position="176"/>
        <end position="199"/>
    </location>
</feature>
<dbReference type="PROSITE" id="PS50928">
    <property type="entry name" value="ABC_TM1"/>
    <property type="match status" value="1"/>
</dbReference>
<feature type="transmembrane region" description="Helical" evidence="7">
    <location>
        <begin position="280"/>
        <end position="303"/>
    </location>
</feature>
<evidence type="ECO:0000256" key="7">
    <source>
        <dbReference type="RuleBase" id="RU363032"/>
    </source>
</evidence>
<reference evidence="9 10" key="1">
    <citation type="submission" date="2021-10" db="EMBL/GenBank/DDBJ databases">
        <title>Anaerobic single-cell dispensing facilitates the cultivation of human gut bacteria.</title>
        <authorList>
            <person name="Afrizal A."/>
        </authorList>
    </citation>
    <scope>NUCLEOTIDE SEQUENCE [LARGE SCALE GENOMIC DNA]</scope>
    <source>
        <strain evidence="9 10">CLA-AA-H244</strain>
    </source>
</reference>
<dbReference type="PANTHER" id="PTHR43163:SF6">
    <property type="entry name" value="DIPEPTIDE TRANSPORT SYSTEM PERMEASE PROTEIN DPPB-RELATED"/>
    <property type="match status" value="1"/>
</dbReference>
<organism evidence="9 10">
    <name type="scientific">Gallintestinimicrobium propionicum</name>
    <dbReference type="NCBI Taxonomy" id="2981770"/>
    <lineage>
        <taxon>Bacteria</taxon>
        <taxon>Bacillati</taxon>
        <taxon>Bacillota</taxon>
        <taxon>Clostridia</taxon>
        <taxon>Lachnospirales</taxon>
        <taxon>Lachnospiraceae</taxon>
        <taxon>Gallintestinimicrobium</taxon>
    </lineage>
</organism>
<comment type="similarity">
    <text evidence="7">Belongs to the binding-protein-dependent transport system permease family.</text>
</comment>
<gene>
    <name evidence="9" type="ORF">LKD45_04370</name>
</gene>
<dbReference type="GO" id="GO:0055085">
    <property type="term" value="P:transmembrane transport"/>
    <property type="evidence" value="ECO:0007669"/>
    <property type="project" value="InterPro"/>
</dbReference>
<accession>A0AAE3DM08</accession>
<evidence type="ECO:0000256" key="5">
    <source>
        <dbReference type="ARBA" id="ARBA00022989"/>
    </source>
</evidence>
<feature type="transmembrane region" description="Helical" evidence="7">
    <location>
        <begin position="94"/>
        <end position="118"/>
    </location>
</feature>
<evidence type="ECO:0000256" key="2">
    <source>
        <dbReference type="ARBA" id="ARBA00022448"/>
    </source>
</evidence>
<dbReference type="CDD" id="cd06261">
    <property type="entry name" value="TM_PBP2"/>
    <property type="match status" value="1"/>
</dbReference>
<dbReference type="RefSeq" id="WP_118496334.1">
    <property type="nucleotide sequence ID" value="NZ_JAJEQF010000007.1"/>
</dbReference>
<name>A0AAE3DM08_9FIRM</name>
<evidence type="ECO:0000313" key="9">
    <source>
        <dbReference type="EMBL" id="MCC2166937.1"/>
    </source>
</evidence>
<evidence type="ECO:0000313" key="10">
    <source>
        <dbReference type="Proteomes" id="UP001199355"/>
    </source>
</evidence>
<dbReference type="EMBL" id="JAJEQF010000007">
    <property type="protein sequence ID" value="MCC2166937.1"/>
    <property type="molecule type" value="Genomic_DNA"/>
</dbReference>